<evidence type="ECO:0000256" key="3">
    <source>
        <dbReference type="ARBA" id="ARBA00022840"/>
    </source>
</evidence>
<dbReference type="SMART" id="SM00382">
    <property type="entry name" value="AAA"/>
    <property type="match status" value="1"/>
</dbReference>
<dbReference type="SUPFAM" id="SSF52540">
    <property type="entry name" value="P-loop containing nucleoside triphosphate hydrolases"/>
    <property type="match status" value="1"/>
</dbReference>
<evidence type="ECO:0000256" key="2">
    <source>
        <dbReference type="ARBA" id="ARBA00022741"/>
    </source>
</evidence>
<dbReference type="Gene3D" id="1.10.8.60">
    <property type="match status" value="1"/>
</dbReference>
<keyword evidence="3" id="KW-0067">ATP-binding</keyword>
<feature type="region of interest" description="Disordered" evidence="4">
    <location>
        <begin position="546"/>
        <end position="614"/>
    </location>
</feature>
<keyword evidence="7" id="KW-1185">Reference proteome</keyword>
<feature type="region of interest" description="Disordered" evidence="4">
    <location>
        <begin position="432"/>
        <end position="504"/>
    </location>
</feature>
<dbReference type="InterPro" id="IPR041569">
    <property type="entry name" value="AAA_lid_3"/>
</dbReference>
<dbReference type="Proteomes" id="UP000038009">
    <property type="component" value="Unassembled WGS sequence"/>
</dbReference>
<feature type="region of interest" description="Disordered" evidence="4">
    <location>
        <begin position="226"/>
        <end position="402"/>
    </location>
</feature>
<gene>
    <name evidence="6" type="ORF">ABL78_2498</name>
</gene>
<dbReference type="EMBL" id="LJSK01000052">
    <property type="protein sequence ID" value="KPI88379.1"/>
    <property type="molecule type" value="Genomic_DNA"/>
</dbReference>
<dbReference type="PROSITE" id="PS00674">
    <property type="entry name" value="AAA"/>
    <property type="match status" value="1"/>
</dbReference>
<dbReference type="InterPro" id="IPR050304">
    <property type="entry name" value="MT-severing_AAA_ATPase"/>
</dbReference>
<dbReference type="InterPro" id="IPR027417">
    <property type="entry name" value="P-loop_NTPase"/>
</dbReference>
<dbReference type="Pfam" id="PF17862">
    <property type="entry name" value="AAA_lid_3"/>
    <property type="match status" value="1"/>
</dbReference>
<comment type="caution">
    <text evidence="6">The sequence shown here is derived from an EMBL/GenBank/DDBJ whole genome shotgun (WGS) entry which is preliminary data.</text>
</comment>
<dbReference type="AlphaFoldDB" id="A0A0N0P749"/>
<evidence type="ECO:0000256" key="4">
    <source>
        <dbReference type="SAM" id="MobiDB-lite"/>
    </source>
</evidence>
<dbReference type="Gene3D" id="3.40.50.300">
    <property type="entry name" value="P-loop containing nucleotide triphosphate hydrolases"/>
    <property type="match status" value="1"/>
</dbReference>
<feature type="compositionally biased region" description="Low complexity" evidence="4">
    <location>
        <begin position="273"/>
        <end position="300"/>
    </location>
</feature>
<dbReference type="PANTHER" id="PTHR23074">
    <property type="entry name" value="AAA DOMAIN-CONTAINING"/>
    <property type="match status" value="1"/>
</dbReference>
<feature type="compositionally biased region" description="Basic and acidic residues" evidence="4">
    <location>
        <begin position="76"/>
        <end position="88"/>
    </location>
</feature>
<dbReference type="InterPro" id="IPR003960">
    <property type="entry name" value="ATPase_AAA_CS"/>
</dbReference>
<dbReference type="OMA" id="SKAPPYE"/>
<dbReference type="PANTHER" id="PTHR23074:SF17">
    <property type="entry name" value="FIDGETIN-LIKE PROTEIN 1"/>
    <property type="match status" value="1"/>
</dbReference>
<proteinExistence type="inferred from homology"/>
<feature type="compositionally biased region" description="Polar residues" evidence="4">
    <location>
        <begin position="388"/>
        <end position="400"/>
    </location>
</feature>
<evidence type="ECO:0000259" key="5">
    <source>
        <dbReference type="SMART" id="SM00382"/>
    </source>
</evidence>
<sequence length="967" mass="102989">MFAALRAIGQEGKAPPGDPRQQTDSQKHFSKWDGEGIENWVAAHLRHIKRHEGAAWTHAEQQAEKCRSSDATLGDASEHEAPPADHTLETPPICFPRHVSSQLCAEYSKTLTALHVTAAARPLHSLLSPSFARSGKESEAEASLGVLSDALPSSVLWGMASHVWHATDHADCPTLRRLAAAAQRQDPSFREVNARLAQQLMPAAIRASGSAELAFVQDAIHRAKKAMNPMHAQSPRKRSRVAEEPLQADDNRRTGKQSGDTALSRGFTQGKEAPAAAPTLPVTLPLRSVSARAQAAASSRSRSRSPPPPPSEPSTATYSKALPHPAVGGAKPHAEHSPTTASSFSFGVRVAGQGSGGRQVRGANRDSQGSNDGSGGGPSGGDNTSSTLSCSQPGPTSTTCFPPADAQHALHVPSSFSAQALRQTTLAAFTANGGAAGNRSQPPPLPYVVSPADSGQISRPTSVKRQSWYNPPSLPGSSKAPPYQYELRGTASGNDSADDGSPSRAVLQAPAVNSGGFVTAGAQLISDIRQGRTMSSAYLSKRSPALGLRRTGFQPPFRDQQQHGSADAQERLRGTAPPSSNSADAGRAGKASASNARIPVATDTHKDDEEGSYPASLLLPDGSVPPILLPLDPKLVSQVAMEILDNGAGAKQVGWDDIAGLQHAKASVEEAIVWPLRRPDLFVGLRDPPRGLLLFGPPGTGKTMIARAIANRAGCTFLNISSSSLMSKWMGDGEKLVRCLFAVATVRQPSVIFIDEIDSLLSMRGEGEVDSVRRVKTEFLVQLDGVATDRDDRVLLIGATNRPDELDEAARRRMEKRLYIPLPDETARRELIERLLRSLGPSGADEADKDTLTEGTRPGETVVHTLTDADLDSLVRSTQGYSGADLKQLCREAAMGPLREMSVGQLSEVSVADLRPIQRRDFKQALKRLKPSVGPAEVGRYEEWNRLFGSFNEQDSGDDGDNDDSEN</sequence>
<dbReference type="InterPro" id="IPR003959">
    <property type="entry name" value="ATPase_AAA_core"/>
</dbReference>
<dbReference type="FunFam" id="1.10.8.60:FF:000022">
    <property type="entry name" value="Fidgetin like 1"/>
    <property type="match status" value="1"/>
</dbReference>
<reference evidence="6 7" key="1">
    <citation type="journal article" date="2015" name="PLoS Pathog.">
        <title>Leptomonas seymouri: Adaptations to the Dixenous Life Cycle Analyzed by Genome Sequencing, Transcriptome Profiling and Co-infection with Leishmania donovani.</title>
        <authorList>
            <person name="Kraeva N."/>
            <person name="Butenko A."/>
            <person name="Hlavacova J."/>
            <person name="Kostygov A."/>
            <person name="Myskova J."/>
            <person name="Grybchuk D."/>
            <person name="Lestinova T."/>
            <person name="Votypka J."/>
            <person name="Volf P."/>
            <person name="Opperdoes F."/>
            <person name="Flegontov P."/>
            <person name="Lukes J."/>
            <person name="Yurchenko V."/>
        </authorList>
    </citation>
    <scope>NUCLEOTIDE SEQUENCE [LARGE SCALE GENOMIC DNA]</scope>
    <source>
        <strain evidence="6 7">ATCC 30220</strain>
    </source>
</reference>
<protein>
    <submittedName>
        <fullName evidence="6">Putative katanin-like protein serine peptidase Clan SJ family S16</fullName>
    </submittedName>
</protein>
<feature type="region of interest" description="Disordered" evidence="4">
    <location>
        <begin position="55"/>
        <end position="90"/>
    </location>
</feature>
<dbReference type="Pfam" id="PF00004">
    <property type="entry name" value="AAA"/>
    <property type="match status" value="1"/>
</dbReference>
<feature type="region of interest" description="Disordered" evidence="4">
    <location>
        <begin position="7"/>
        <end position="29"/>
    </location>
</feature>
<evidence type="ECO:0000313" key="6">
    <source>
        <dbReference type="EMBL" id="KPI88379.1"/>
    </source>
</evidence>
<dbReference type="GO" id="GO:0005524">
    <property type="term" value="F:ATP binding"/>
    <property type="evidence" value="ECO:0007669"/>
    <property type="project" value="UniProtKB-KW"/>
</dbReference>
<evidence type="ECO:0000256" key="1">
    <source>
        <dbReference type="ARBA" id="ARBA00006914"/>
    </source>
</evidence>
<comment type="similarity">
    <text evidence="1">Belongs to the AAA ATPase family.</text>
</comment>
<organism evidence="6 7">
    <name type="scientific">Leptomonas seymouri</name>
    <dbReference type="NCBI Taxonomy" id="5684"/>
    <lineage>
        <taxon>Eukaryota</taxon>
        <taxon>Discoba</taxon>
        <taxon>Euglenozoa</taxon>
        <taxon>Kinetoplastea</taxon>
        <taxon>Metakinetoplastina</taxon>
        <taxon>Trypanosomatida</taxon>
        <taxon>Trypanosomatidae</taxon>
        <taxon>Leishmaniinae</taxon>
        <taxon>Leptomonas</taxon>
    </lineage>
</organism>
<dbReference type="FunFam" id="3.40.50.300:FF:000093">
    <property type="entry name" value="Fidgetin-like 1"/>
    <property type="match status" value="1"/>
</dbReference>
<name>A0A0N0P749_LEPSE</name>
<feature type="compositionally biased region" description="Polar residues" evidence="4">
    <location>
        <begin position="453"/>
        <end position="470"/>
    </location>
</feature>
<feature type="domain" description="AAA+ ATPase" evidence="5">
    <location>
        <begin position="688"/>
        <end position="824"/>
    </location>
</feature>
<keyword evidence="2" id="KW-0547">Nucleotide-binding</keyword>
<dbReference type="OrthoDB" id="10251136at2759"/>
<evidence type="ECO:0000313" key="7">
    <source>
        <dbReference type="Proteomes" id="UP000038009"/>
    </source>
</evidence>
<dbReference type="InterPro" id="IPR003593">
    <property type="entry name" value="AAA+_ATPase"/>
</dbReference>
<dbReference type="VEuPathDB" id="TriTrypDB:Lsey_0052_0020"/>
<dbReference type="GO" id="GO:0016887">
    <property type="term" value="F:ATP hydrolysis activity"/>
    <property type="evidence" value="ECO:0007669"/>
    <property type="project" value="InterPro"/>
</dbReference>
<accession>A0A0N0P749</accession>